<reference evidence="1" key="1">
    <citation type="submission" date="2020-09" db="EMBL/GenBank/DDBJ databases">
        <title>Genome-Enabled Discovery of Anthraquinone Biosynthesis in Senna tora.</title>
        <authorList>
            <person name="Kang S.-H."/>
            <person name="Pandey R.P."/>
            <person name="Lee C.-M."/>
            <person name="Sim J.-S."/>
            <person name="Jeong J.-T."/>
            <person name="Choi B.-S."/>
            <person name="Jung M."/>
            <person name="Ginzburg D."/>
            <person name="Zhao K."/>
            <person name="Won S.Y."/>
            <person name="Oh T.-J."/>
            <person name="Yu Y."/>
            <person name="Kim N.-H."/>
            <person name="Lee O.R."/>
            <person name="Lee T.-H."/>
            <person name="Bashyal P."/>
            <person name="Kim T.-S."/>
            <person name="Lee W.-H."/>
            <person name="Kawkins C."/>
            <person name="Kim C.-K."/>
            <person name="Kim J.S."/>
            <person name="Ahn B.O."/>
            <person name="Rhee S.Y."/>
            <person name="Sohng J.K."/>
        </authorList>
    </citation>
    <scope>NUCLEOTIDE SEQUENCE</scope>
    <source>
        <tissue evidence="1">Leaf</tissue>
    </source>
</reference>
<dbReference type="EMBL" id="JAAIUW010000012">
    <property type="protein sequence ID" value="KAF7806860.1"/>
    <property type="molecule type" value="Genomic_DNA"/>
</dbReference>
<gene>
    <name evidence="1" type="ORF">G2W53_039021</name>
</gene>
<organism evidence="1 2">
    <name type="scientific">Senna tora</name>
    <dbReference type="NCBI Taxonomy" id="362788"/>
    <lineage>
        <taxon>Eukaryota</taxon>
        <taxon>Viridiplantae</taxon>
        <taxon>Streptophyta</taxon>
        <taxon>Embryophyta</taxon>
        <taxon>Tracheophyta</taxon>
        <taxon>Spermatophyta</taxon>
        <taxon>Magnoliopsida</taxon>
        <taxon>eudicotyledons</taxon>
        <taxon>Gunneridae</taxon>
        <taxon>Pentapetalae</taxon>
        <taxon>rosids</taxon>
        <taxon>fabids</taxon>
        <taxon>Fabales</taxon>
        <taxon>Fabaceae</taxon>
        <taxon>Caesalpinioideae</taxon>
        <taxon>Cassia clade</taxon>
        <taxon>Senna</taxon>
    </lineage>
</organism>
<dbReference type="AlphaFoldDB" id="A0A834SLV2"/>
<name>A0A834SLV2_9FABA</name>
<comment type="caution">
    <text evidence="1">The sequence shown here is derived from an EMBL/GenBank/DDBJ whole genome shotgun (WGS) entry which is preliminary data.</text>
</comment>
<accession>A0A834SLV2</accession>
<dbReference type="Proteomes" id="UP000634136">
    <property type="component" value="Unassembled WGS sequence"/>
</dbReference>
<sequence>MAMQEEEEDEKQEFMWCVHDIPSKILHRWHT</sequence>
<protein>
    <submittedName>
        <fullName evidence="1">Uncharacterized protein</fullName>
    </submittedName>
</protein>
<keyword evidence="2" id="KW-1185">Reference proteome</keyword>
<evidence type="ECO:0000313" key="2">
    <source>
        <dbReference type="Proteomes" id="UP000634136"/>
    </source>
</evidence>
<evidence type="ECO:0000313" key="1">
    <source>
        <dbReference type="EMBL" id="KAF7806860.1"/>
    </source>
</evidence>
<proteinExistence type="predicted"/>